<dbReference type="Proteomes" id="UP000799092">
    <property type="component" value="Unassembled WGS sequence"/>
</dbReference>
<sequence>MTVNHAGTLKKEYFVHYINLIKNSRHCSLDQAKELTLELFFKNDHRIFGQETYQQFLLAYQELKQ</sequence>
<accession>A0A6A8DCE6</accession>
<comment type="caution">
    <text evidence="1">The sequence shown here is derived from an EMBL/GenBank/DDBJ whole genome shotgun (WGS) entry which is preliminary data.</text>
</comment>
<dbReference type="AlphaFoldDB" id="A0A6A8DCE6"/>
<dbReference type="RefSeq" id="WP_153736828.1">
    <property type="nucleotide sequence ID" value="NZ_WJNG01000007.1"/>
</dbReference>
<name>A0A6A8DCE6_9BACI</name>
<evidence type="ECO:0000313" key="1">
    <source>
        <dbReference type="EMBL" id="MRH43214.1"/>
    </source>
</evidence>
<protein>
    <submittedName>
        <fullName evidence="1">Uncharacterized protein</fullName>
    </submittedName>
</protein>
<gene>
    <name evidence="1" type="ORF">GH741_11035</name>
</gene>
<dbReference type="OrthoDB" id="2737810at2"/>
<proteinExistence type="predicted"/>
<organism evidence="1 2">
    <name type="scientific">Aquibacillus halophilus</name>
    <dbReference type="NCBI Taxonomy" id="930132"/>
    <lineage>
        <taxon>Bacteria</taxon>
        <taxon>Bacillati</taxon>
        <taxon>Bacillota</taxon>
        <taxon>Bacilli</taxon>
        <taxon>Bacillales</taxon>
        <taxon>Bacillaceae</taxon>
        <taxon>Aquibacillus</taxon>
    </lineage>
</organism>
<evidence type="ECO:0000313" key="2">
    <source>
        <dbReference type="Proteomes" id="UP000799092"/>
    </source>
</evidence>
<reference evidence="1" key="1">
    <citation type="submission" date="2019-11" db="EMBL/GenBank/DDBJ databases">
        <authorList>
            <person name="Li J."/>
        </authorList>
    </citation>
    <scope>NUCLEOTIDE SEQUENCE</scope>
    <source>
        <strain evidence="1">B6B</strain>
    </source>
</reference>
<keyword evidence="2" id="KW-1185">Reference proteome</keyword>
<dbReference type="EMBL" id="WJNG01000007">
    <property type="protein sequence ID" value="MRH43214.1"/>
    <property type="molecule type" value="Genomic_DNA"/>
</dbReference>